<sequence length="184" mass="20036">MEQLRVTNQDREHVVEHVKAAYAEGRFDELEFEDRLERAMTARTHGDLMPIMSELYGPRGVPMPRPVPPRATPARMHTGPTESPERLAASAAHGLAAIGFPIVGPLIFLLTGGKTSPYIRQHALEALNFHLTVIGASILLPITVVGVVLLPVIWVAAFVLSIAGAVSALTEGSFRYPMTLRLVK</sequence>
<dbReference type="InterPro" id="IPR012551">
    <property type="entry name" value="DUF1707_SHOCT-like"/>
</dbReference>
<dbReference type="InterPro" id="IPR019109">
    <property type="entry name" value="MamF_MmsF"/>
</dbReference>
<feature type="transmembrane region" description="Helical" evidence="5">
    <location>
        <begin position="91"/>
        <end position="111"/>
    </location>
</feature>
<feature type="transmembrane region" description="Helical" evidence="5">
    <location>
        <begin position="148"/>
        <end position="169"/>
    </location>
</feature>
<comment type="caution">
    <text evidence="7">The sequence shown here is derived from an EMBL/GenBank/DDBJ whole genome shotgun (WGS) entry which is preliminary data.</text>
</comment>
<name>A0A7W0CT46_9ACTN</name>
<reference evidence="7 8" key="1">
    <citation type="submission" date="2020-07" db="EMBL/GenBank/DDBJ databases">
        <title>Genomic Encyclopedia of Type Strains, Phase IV (KMG-IV): sequencing the most valuable type-strain genomes for metagenomic binning, comparative biology and taxonomic classification.</title>
        <authorList>
            <person name="Goeker M."/>
        </authorList>
    </citation>
    <scope>NUCLEOTIDE SEQUENCE [LARGE SCALE GENOMIC DNA]</scope>
    <source>
        <strain evidence="7 8">DSM 45533</strain>
    </source>
</reference>
<dbReference type="Pfam" id="PF08044">
    <property type="entry name" value="DUF1707"/>
    <property type="match status" value="1"/>
</dbReference>
<evidence type="ECO:0000256" key="4">
    <source>
        <dbReference type="ARBA" id="ARBA00023136"/>
    </source>
</evidence>
<accession>A0A7W0CT46</accession>
<protein>
    <submittedName>
        <fullName evidence="7">Putative Tic20 family protein</fullName>
    </submittedName>
</protein>
<keyword evidence="2 5" id="KW-0812">Transmembrane</keyword>
<dbReference type="RefSeq" id="WP_312895006.1">
    <property type="nucleotide sequence ID" value="NZ_BAABAM010000008.1"/>
</dbReference>
<feature type="domain" description="DUF1707" evidence="6">
    <location>
        <begin position="4"/>
        <end position="55"/>
    </location>
</feature>
<keyword evidence="4 5" id="KW-0472">Membrane</keyword>
<evidence type="ECO:0000256" key="5">
    <source>
        <dbReference type="SAM" id="Phobius"/>
    </source>
</evidence>
<evidence type="ECO:0000256" key="1">
    <source>
        <dbReference type="ARBA" id="ARBA00004141"/>
    </source>
</evidence>
<keyword evidence="3 5" id="KW-1133">Transmembrane helix</keyword>
<proteinExistence type="predicted"/>
<dbReference type="Proteomes" id="UP000530928">
    <property type="component" value="Unassembled WGS sequence"/>
</dbReference>
<dbReference type="EMBL" id="JACDUR010000009">
    <property type="protein sequence ID" value="MBA2896854.1"/>
    <property type="molecule type" value="Genomic_DNA"/>
</dbReference>
<dbReference type="AlphaFoldDB" id="A0A7W0CT46"/>
<evidence type="ECO:0000256" key="2">
    <source>
        <dbReference type="ARBA" id="ARBA00022692"/>
    </source>
</evidence>
<keyword evidence="8" id="KW-1185">Reference proteome</keyword>
<organism evidence="7 8">
    <name type="scientific">Nonomuraea soli</name>
    <dbReference type="NCBI Taxonomy" id="1032476"/>
    <lineage>
        <taxon>Bacteria</taxon>
        <taxon>Bacillati</taxon>
        <taxon>Actinomycetota</taxon>
        <taxon>Actinomycetes</taxon>
        <taxon>Streptosporangiales</taxon>
        <taxon>Streptosporangiaceae</taxon>
        <taxon>Nonomuraea</taxon>
    </lineage>
</organism>
<evidence type="ECO:0000259" key="6">
    <source>
        <dbReference type="Pfam" id="PF08044"/>
    </source>
</evidence>
<evidence type="ECO:0000313" key="7">
    <source>
        <dbReference type="EMBL" id="MBA2896854.1"/>
    </source>
</evidence>
<evidence type="ECO:0000313" key="8">
    <source>
        <dbReference type="Proteomes" id="UP000530928"/>
    </source>
</evidence>
<dbReference type="Pfam" id="PF09685">
    <property type="entry name" value="MamF_MmsF"/>
    <property type="match status" value="1"/>
</dbReference>
<gene>
    <name evidence="7" type="ORF">HNR30_008245</name>
</gene>
<feature type="transmembrane region" description="Helical" evidence="5">
    <location>
        <begin position="123"/>
        <end position="142"/>
    </location>
</feature>
<comment type="subcellular location">
    <subcellularLocation>
        <location evidence="1">Membrane</location>
        <topology evidence="1">Multi-pass membrane protein</topology>
    </subcellularLocation>
</comment>
<evidence type="ECO:0000256" key="3">
    <source>
        <dbReference type="ARBA" id="ARBA00022989"/>
    </source>
</evidence>